<accession>B1TH42</accession>
<organism evidence="1 2">
    <name type="scientific">Burkholderia ambifaria MEX-5</name>
    <dbReference type="NCBI Taxonomy" id="396597"/>
    <lineage>
        <taxon>Bacteria</taxon>
        <taxon>Pseudomonadati</taxon>
        <taxon>Pseudomonadota</taxon>
        <taxon>Betaproteobacteria</taxon>
        <taxon>Burkholderiales</taxon>
        <taxon>Burkholderiaceae</taxon>
        <taxon>Burkholderia</taxon>
        <taxon>Burkholderia cepacia complex</taxon>
    </lineage>
</organism>
<reference evidence="1 2" key="1">
    <citation type="submission" date="2008-03" db="EMBL/GenBank/DDBJ databases">
        <title>Sequencing of the draft genome and assembly of Burkholderia ambifaria MEX-5.</title>
        <authorList>
            <consortium name="US DOE Joint Genome Institute (JGI-PGF)"/>
            <person name="Copeland A."/>
            <person name="Lucas S."/>
            <person name="Lapidus A."/>
            <person name="Glavina del Rio T."/>
            <person name="Dalin E."/>
            <person name="Tice H."/>
            <person name="Bruce D."/>
            <person name="Goodwin L."/>
            <person name="Pitluck S."/>
            <person name="Larimer F."/>
            <person name="Land M.L."/>
            <person name="Hauser L."/>
            <person name="Tiedje J."/>
            <person name="Richardson P."/>
        </authorList>
    </citation>
    <scope>NUCLEOTIDE SEQUENCE [LARGE SCALE GENOMIC DNA]</scope>
    <source>
        <strain evidence="1 2">MEX-5</strain>
    </source>
</reference>
<name>B1TH42_9BURK</name>
<dbReference type="EMBL" id="ABLK01000620">
    <property type="protein sequence ID" value="EDT37113.1"/>
    <property type="molecule type" value="Genomic_DNA"/>
</dbReference>
<sequence>MIARFGRREWKKGSGYHRRSLAENVMYRLRTLTGNCLWARRTDSQATEVAIRAGVLNRMADLARPKSVRIA</sequence>
<gene>
    <name evidence="1" type="ORF">BamMEX5DRAFT_7110</name>
</gene>
<dbReference type="AlphaFoldDB" id="B1TH42"/>
<protein>
    <submittedName>
        <fullName evidence="1">Transposase</fullName>
    </submittedName>
</protein>
<evidence type="ECO:0000313" key="1">
    <source>
        <dbReference type="EMBL" id="EDT37113.1"/>
    </source>
</evidence>
<dbReference type="Proteomes" id="UP000004814">
    <property type="component" value="Unassembled WGS sequence"/>
</dbReference>
<proteinExistence type="predicted"/>
<evidence type="ECO:0000313" key="2">
    <source>
        <dbReference type="Proteomes" id="UP000004814"/>
    </source>
</evidence>
<comment type="caution">
    <text evidence="1">The sequence shown here is derived from an EMBL/GenBank/DDBJ whole genome shotgun (WGS) entry which is preliminary data.</text>
</comment>
<dbReference type="PATRIC" id="fig|396597.7.peg.119"/>